<protein>
    <recommendedName>
        <fullName evidence="4">AIG1-type G domain-containing protein</fullName>
    </recommendedName>
</protein>
<accession>A0AAY5L004</accession>
<dbReference type="GO" id="GO:0005525">
    <property type="term" value="F:GTP binding"/>
    <property type="evidence" value="ECO:0007669"/>
    <property type="project" value="UniProtKB-KW"/>
</dbReference>
<dbReference type="Pfam" id="PF04548">
    <property type="entry name" value="AIG1"/>
    <property type="match status" value="1"/>
</dbReference>
<dbReference type="InterPro" id="IPR006703">
    <property type="entry name" value="G_AIG1"/>
</dbReference>
<dbReference type="Gene3D" id="3.40.50.300">
    <property type="entry name" value="P-loop containing nucleotide triphosphate hydrolases"/>
    <property type="match status" value="1"/>
</dbReference>
<dbReference type="AlphaFoldDB" id="A0AAY5L004"/>
<comment type="similarity">
    <text evidence="1">Belongs to the TRAFAC class TrmE-Era-EngA-EngB-Septin-like GTPase superfamily. AIG1/Toc34/Toc159-like paraseptin GTPase family. IAN subfamily.</text>
</comment>
<keyword evidence="3" id="KW-0342">GTP-binding</keyword>
<evidence type="ECO:0000256" key="2">
    <source>
        <dbReference type="ARBA" id="ARBA00022741"/>
    </source>
</evidence>
<dbReference type="Ensembl" id="ENSELUT00000109309.1">
    <property type="protein sequence ID" value="ENSELUP00000092032.1"/>
    <property type="gene ID" value="ENSELUG00000043872.1"/>
</dbReference>
<evidence type="ECO:0000256" key="1">
    <source>
        <dbReference type="ARBA" id="ARBA00008535"/>
    </source>
</evidence>
<evidence type="ECO:0000313" key="6">
    <source>
        <dbReference type="Proteomes" id="UP000265140"/>
    </source>
</evidence>
<reference evidence="5 6" key="1">
    <citation type="submission" date="2020-02" db="EMBL/GenBank/DDBJ databases">
        <title>Esox lucius (northern pike) genome, fEsoLuc1, primary haplotype.</title>
        <authorList>
            <person name="Myers G."/>
            <person name="Karagic N."/>
            <person name="Meyer A."/>
            <person name="Pippel M."/>
            <person name="Reichard M."/>
            <person name="Winkler S."/>
            <person name="Tracey A."/>
            <person name="Sims Y."/>
            <person name="Howe K."/>
            <person name="Rhie A."/>
            <person name="Formenti G."/>
            <person name="Durbin R."/>
            <person name="Fedrigo O."/>
            <person name="Jarvis E.D."/>
        </authorList>
    </citation>
    <scope>NUCLEOTIDE SEQUENCE [LARGE SCALE GENOMIC DNA]</scope>
</reference>
<dbReference type="InterPro" id="IPR045058">
    <property type="entry name" value="GIMA/IAN/Toc"/>
</dbReference>
<dbReference type="SUPFAM" id="SSF52540">
    <property type="entry name" value="P-loop containing nucleoside triphosphate hydrolases"/>
    <property type="match status" value="1"/>
</dbReference>
<reference evidence="5" key="3">
    <citation type="submission" date="2025-09" db="UniProtKB">
        <authorList>
            <consortium name="Ensembl"/>
        </authorList>
    </citation>
    <scope>IDENTIFICATION</scope>
</reference>
<dbReference type="InterPro" id="IPR027417">
    <property type="entry name" value="P-loop_NTPase"/>
</dbReference>
<dbReference type="Proteomes" id="UP000265140">
    <property type="component" value="Chromosome 25"/>
</dbReference>
<dbReference type="PANTHER" id="PTHR10903:SF170">
    <property type="entry name" value="GTPASE IMAP FAMILY MEMBER 7"/>
    <property type="match status" value="1"/>
</dbReference>
<name>A0AAY5L004_ESOLU</name>
<evidence type="ECO:0000313" key="5">
    <source>
        <dbReference type="Ensembl" id="ENSELUP00000092032.1"/>
    </source>
</evidence>
<dbReference type="PANTHER" id="PTHR10903">
    <property type="entry name" value="GTPASE, IMAP FAMILY MEMBER-RELATED"/>
    <property type="match status" value="1"/>
</dbReference>
<dbReference type="GeneTree" id="ENSGT01140000282522"/>
<feature type="domain" description="AIG1-type G" evidence="4">
    <location>
        <begin position="1"/>
        <end position="194"/>
    </location>
</feature>
<dbReference type="PROSITE" id="PS51720">
    <property type="entry name" value="G_AIG1"/>
    <property type="match status" value="1"/>
</dbReference>
<sequence>MEIVLVGKAGCGKSSSGNTIFDKKVFPISSWFTGTKTSMRESRTVGRRKIHLVDTPGLDTAHLFDELNLITQGKIYVFLLVIQLGKFTDEQKKAVEKMENMFGERVREFTMILFTHGDKLKTPIHRFITDSAALQQVVKNYGYRYHVFNNNSQSQTQEIHHSKEIHRSQEIHHSKEIHLSQEIHHSKDIHLSQEIHHSKDIHLSQEIHH</sequence>
<reference evidence="5" key="2">
    <citation type="submission" date="2025-08" db="UniProtKB">
        <authorList>
            <consortium name="Ensembl"/>
        </authorList>
    </citation>
    <scope>IDENTIFICATION</scope>
</reference>
<evidence type="ECO:0000256" key="3">
    <source>
        <dbReference type="ARBA" id="ARBA00023134"/>
    </source>
</evidence>
<organism evidence="5 6">
    <name type="scientific">Esox lucius</name>
    <name type="common">Northern pike</name>
    <dbReference type="NCBI Taxonomy" id="8010"/>
    <lineage>
        <taxon>Eukaryota</taxon>
        <taxon>Metazoa</taxon>
        <taxon>Chordata</taxon>
        <taxon>Craniata</taxon>
        <taxon>Vertebrata</taxon>
        <taxon>Euteleostomi</taxon>
        <taxon>Actinopterygii</taxon>
        <taxon>Neopterygii</taxon>
        <taxon>Teleostei</taxon>
        <taxon>Protacanthopterygii</taxon>
        <taxon>Esociformes</taxon>
        <taxon>Esocidae</taxon>
        <taxon>Esox</taxon>
    </lineage>
</organism>
<keyword evidence="6" id="KW-1185">Reference proteome</keyword>
<keyword evidence="2" id="KW-0547">Nucleotide-binding</keyword>
<proteinExistence type="inferred from homology"/>
<evidence type="ECO:0000259" key="4">
    <source>
        <dbReference type="PROSITE" id="PS51720"/>
    </source>
</evidence>